<dbReference type="PANTHER" id="PTHR32309:SF13">
    <property type="entry name" value="FERRIC ENTEROBACTIN TRANSPORT PROTEIN FEPE"/>
    <property type="match status" value="1"/>
</dbReference>
<keyword evidence="14 18" id="KW-0472">Membrane</keyword>
<keyword evidence="12" id="KW-0067">ATP-binding</keyword>
<dbReference type="KEGG" id="flh:EJ997_04755"/>
<comment type="similarity">
    <text evidence="2">Belongs to the CpsC/CapA family.</text>
</comment>
<evidence type="ECO:0000256" key="17">
    <source>
        <dbReference type="SAM" id="MobiDB-lite"/>
    </source>
</evidence>
<evidence type="ECO:0000256" key="10">
    <source>
        <dbReference type="ARBA" id="ARBA00022741"/>
    </source>
</evidence>
<dbReference type="EMBL" id="CP034593">
    <property type="protein sequence ID" value="AZQ76758.1"/>
    <property type="molecule type" value="Genomic_DNA"/>
</dbReference>
<keyword evidence="13 18" id="KW-1133">Transmembrane helix</keyword>
<keyword evidence="9 18" id="KW-0812">Transmembrane</keyword>
<feature type="region of interest" description="Disordered" evidence="17">
    <location>
        <begin position="447"/>
        <end position="466"/>
    </location>
</feature>
<evidence type="ECO:0000256" key="9">
    <source>
        <dbReference type="ARBA" id="ARBA00022692"/>
    </source>
</evidence>
<evidence type="ECO:0000259" key="21">
    <source>
        <dbReference type="Pfam" id="PF13807"/>
    </source>
</evidence>
<evidence type="ECO:0000256" key="11">
    <source>
        <dbReference type="ARBA" id="ARBA00022777"/>
    </source>
</evidence>
<evidence type="ECO:0000256" key="4">
    <source>
        <dbReference type="ARBA" id="ARBA00008883"/>
    </source>
</evidence>
<comment type="similarity">
    <text evidence="3">Belongs to the CpsD/CapB family.</text>
</comment>
<dbReference type="AlphaFoldDB" id="A0A3S9PWP4"/>
<keyword evidence="7" id="KW-0997">Cell inner membrane</keyword>
<keyword evidence="6" id="KW-1003">Cell membrane</keyword>
<feature type="domain" description="Tyrosine-protein kinase G-rich" evidence="21">
    <location>
        <begin position="156"/>
        <end position="196"/>
    </location>
</feature>
<evidence type="ECO:0000256" key="15">
    <source>
        <dbReference type="ARBA" id="ARBA00023137"/>
    </source>
</evidence>
<comment type="catalytic activity">
    <reaction evidence="16">
        <text>L-tyrosyl-[protein] + ATP = O-phospho-L-tyrosyl-[protein] + ADP + H(+)</text>
        <dbReference type="Rhea" id="RHEA:10596"/>
        <dbReference type="Rhea" id="RHEA-COMP:10136"/>
        <dbReference type="Rhea" id="RHEA-COMP:20101"/>
        <dbReference type="ChEBI" id="CHEBI:15378"/>
        <dbReference type="ChEBI" id="CHEBI:30616"/>
        <dbReference type="ChEBI" id="CHEBI:46858"/>
        <dbReference type="ChEBI" id="CHEBI:61978"/>
        <dbReference type="ChEBI" id="CHEBI:456216"/>
        <dbReference type="EC" id="2.7.10.2"/>
    </reaction>
</comment>
<dbReference type="InterPro" id="IPR003856">
    <property type="entry name" value="LPS_length_determ_N"/>
</dbReference>
<dbReference type="GO" id="GO:0005524">
    <property type="term" value="F:ATP binding"/>
    <property type="evidence" value="ECO:0007669"/>
    <property type="project" value="UniProtKB-KW"/>
</dbReference>
<evidence type="ECO:0000259" key="20">
    <source>
        <dbReference type="Pfam" id="PF13614"/>
    </source>
</evidence>
<accession>A0A3S9PWP4</accession>
<dbReference type="InterPro" id="IPR025669">
    <property type="entry name" value="AAA_dom"/>
</dbReference>
<keyword evidence="11 22" id="KW-0418">Kinase</keyword>
<evidence type="ECO:0000313" key="22">
    <source>
        <dbReference type="EMBL" id="AZQ76758.1"/>
    </source>
</evidence>
<gene>
    <name evidence="22" type="ORF">EJ997_04755</name>
</gene>
<dbReference type="Pfam" id="PF13614">
    <property type="entry name" value="AAA_31"/>
    <property type="match status" value="1"/>
</dbReference>
<keyword evidence="15" id="KW-0829">Tyrosine-protein kinase</keyword>
<feature type="domain" description="Polysaccharide chain length determinant N-terminal" evidence="19">
    <location>
        <begin position="2"/>
        <end position="88"/>
    </location>
</feature>
<feature type="domain" description="AAA" evidence="20">
    <location>
        <begin position="266"/>
        <end position="387"/>
    </location>
</feature>
<evidence type="ECO:0000256" key="12">
    <source>
        <dbReference type="ARBA" id="ARBA00022840"/>
    </source>
</evidence>
<dbReference type="GO" id="GO:0004715">
    <property type="term" value="F:non-membrane spanning protein tyrosine kinase activity"/>
    <property type="evidence" value="ECO:0007669"/>
    <property type="project" value="UniProtKB-EC"/>
</dbReference>
<dbReference type="Proteomes" id="UP000280344">
    <property type="component" value="Chromosome"/>
</dbReference>
<evidence type="ECO:0000256" key="2">
    <source>
        <dbReference type="ARBA" id="ARBA00006683"/>
    </source>
</evidence>
<dbReference type="SUPFAM" id="SSF52540">
    <property type="entry name" value="P-loop containing nucleoside triphosphate hydrolases"/>
    <property type="match status" value="1"/>
</dbReference>
<evidence type="ECO:0000256" key="7">
    <source>
        <dbReference type="ARBA" id="ARBA00022519"/>
    </source>
</evidence>
<dbReference type="NCBIfam" id="TIGR01007">
    <property type="entry name" value="eps_fam"/>
    <property type="match status" value="1"/>
</dbReference>
<comment type="similarity">
    <text evidence="4">Belongs to the etk/wzc family.</text>
</comment>
<evidence type="ECO:0000313" key="23">
    <source>
        <dbReference type="Proteomes" id="UP000280344"/>
    </source>
</evidence>
<dbReference type="InterPro" id="IPR032807">
    <property type="entry name" value="GNVR"/>
</dbReference>
<evidence type="ECO:0000256" key="6">
    <source>
        <dbReference type="ARBA" id="ARBA00022475"/>
    </source>
</evidence>
<protein>
    <recommendedName>
        <fullName evidence="5">non-specific protein-tyrosine kinase</fullName>
        <ecNumber evidence="5">2.7.10.2</ecNumber>
    </recommendedName>
</protein>
<evidence type="ECO:0000256" key="16">
    <source>
        <dbReference type="ARBA" id="ARBA00051245"/>
    </source>
</evidence>
<dbReference type="InterPro" id="IPR005702">
    <property type="entry name" value="Wzc-like_C"/>
</dbReference>
<evidence type="ECO:0000256" key="5">
    <source>
        <dbReference type="ARBA" id="ARBA00011903"/>
    </source>
</evidence>
<name>A0A3S9PWP4_9ACTO</name>
<proteinExistence type="inferred from homology"/>
<dbReference type="FunFam" id="3.40.50.300:FF:000527">
    <property type="entry name" value="Tyrosine-protein kinase etk"/>
    <property type="match status" value="1"/>
</dbReference>
<comment type="subcellular location">
    <subcellularLocation>
        <location evidence="1">Cell inner membrane</location>
        <topology evidence="1">Multi-pass membrane protein</topology>
    </subcellularLocation>
</comment>
<dbReference type="Pfam" id="PF02706">
    <property type="entry name" value="Wzz"/>
    <property type="match status" value="1"/>
</dbReference>
<keyword evidence="23" id="KW-1185">Reference proteome</keyword>
<evidence type="ECO:0000256" key="18">
    <source>
        <dbReference type="SAM" id="Phobius"/>
    </source>
</evidence>
<dbReference type="Gene3D" id="3.40.50.300">
    <property type="entry name" value="P-loop containing nucleotide triphosphate hydrolases"/>
    <property type="match status" value="1"/>
</dbReference>
<evidence type="ECO:0000256" key="8">
    <source>
        <dbReference type="ARBA" id="ARBA00022679"/>
    </source>
</evidence>
<reference evidence="22 23" key="1">
    <citation type="submission" date="2018-12" db="EMBL/GenBank/DDBJ databases">
        <title>Complete genome sequence of Flaviflexus sp. H23T48.</title>
        <authorList>
            <person name="Bae J.-W."/>
            <person name="Lee J.-Y."/>
        </authorList>
    </citation>
    <scope>NUCLEOTIDE SEQUENCE [LARGE SCALE GENOMIC DNA]</scope>
    <source>
        <strain evidence="22 23">H23T48</strain>
    </source>
</reference>
<evidence type="ECO:0000256" key="3">
    <source>
        <dbReference type="ARBA" id="ARBA00007316"/>
    </source>
</evidence>
<organism evidence="22 23">
    <name type="scientific">Flaviflexus ciconiae</name>
    <dbReference type="NCBI Taxonomy" id="2496867"/>
    <lineage>
        <taxon>Bacteria</taxon>
        <taxon>Bacillati</taxon>
        <taxon>Actinomycetota</taxon>
        <taxon>Actinomycetes</taxon>
        <taxon>Actinomycetales</taxon>
        <taxon>Actinomycetaceae</taxon>
        <taxon>Flaviflexus</taxon>
    </lineage>
</organism>
<dbReference type="EC" id="2.7.10.2" evidence="5"/>
<dbReference type="GO" id="GO:0042802">
    <property type="term" value="F:identical protein binding"/>
    <property type="evidence" value="ECO:0007669"/>
    <property type="project" value="UniProtKB-ARBA"/>
</dbReference>
<dbReference type="PANTHER" id="PTHR32309">
    <property type="entry name" value="TYROSINE-PROTEIN KINASE"/>
    <property type="match status" value="1"/>
</dbReference>
<evidence type="ECO:0000256" key="14">
    <source>
        <dbReference type="ARBA" id="ARBA00023136"/>
    </source>
</evidence>
<evidence type="ECO:0000256" key="1">
    <source>
        <dbReference type="ARBA" id="ARBA00004429"/>
    </source>
</evidence>
<sequence length="466" mass="49274">MELQQYLKVFRDYWRSILATLFVVVMAAAGYTLMQAPTYTATATVFVTVESGDSAGELSQGASYAERQVQSFVQVVETAAVLDPVIDEFSLDTTSRSLAGQISASSPNATSLIDITANGGNATETADLANAVAASLVVTVDDLAPTSSNGQGLVSASVIDPATVPNTPSAPKPTTNIALGIILGLLIGLGQALLRSVLDTRVRNSDDIESVTDKPILATVGHISKNQDASEKRAHSEAYRRLRTNISFMGLGGERSTSFVISSSVPGEGKTQTSVSLARVLAQAGETVLLIDADLRRPQVANRMQLDSELGLTDVLTRRGTLADLAIPASTNLWVLPAGTIPPNPSELLGSEAMAKLLNLVEREFDYVIIDTPPVIPVTDAVILASQTGGIVLVTRSGITRRAQFGESIEILDAGNATVLGVVLNDVNLRSKSDRYGYYSEYTTEESPEALSARPSSQPKHQDIGV</sequence>
<evidence type="ECO:0000259" key="19">
    <source>
        <dbReference type="Pfam" id="PF02706"/>
    </source>
</evidence>
<dbReference type="InterPro" id="IPR027417">
    <property type="entry name" value="P-loop_NTPase"/>
</dbReference>
<keyword evidence="8 22" id="KW-0808">Transferase</keyword>
<dbReference type="GO" id="GO:0005886">
    <property type="term" value="C:plasma membrane"/>
    <property type="evidence" value="ECO:0007669"/>
    <property type="project" value="UniProtKB-SubCell"/>
</dbReference>
<keyword evidence="10" id="KW-0547">Nucleotide-binding</keyword>
<dbReference type="OrthoDB" id="9812433at2"/>
<dbReference type="CDD" id="cd05387">
    <property type="entry name" value="BY-kinase"/>
    <property type="match status" value="1"/>
</dbReference>
<evidence type="ECO:0000256" key="13">
    <source>
        <dbReference type="ARBA" id="ARBA00022989"/>
    </source>
</evidence>
<dbReference type="RefSeq" id="WP_126703566.1">
    <property type="nucleotide sequence ID" value="NZ_CP034593.1"/>
</dbReference>
<dbReference type="InterPro" id="IPR050445">
    <property type="entry name" value="Bact_polysacc_biosynth/exp"/>
</dbReference>
<dbReference type="Pfam" id="PF13807">
    <property type="entry name" value="GNVR"/>
    <property type="match status" value="1"/>
</dbReference>
<feature type="transmembrane region" description="Helical" evidence="18">
    <location>
        <begin position="12"/>
        <end position="34"/>
    </location>
</feature>